<name>A0AAJ0E8Z2_9PEZI</name>
<reference evidence="1" key="1">
    <citation type="submission" date="2021-06" db="EMBL/GenBank/DDBJ databases">
        <title>Comparative genomics, transcriptomics and evolutionary studies reveal genomic signatures of adaptation to plant cell wall in hemibiotrophic fungi.</title>
        <authorList>
            <consortium name="DOE Joint Genome Institute"/>
            <person name="Baroncelli R."/>
            <person name="Diaz J.F."/>
            <person name="Benocci T."/>
            <person name="Peng M."/>
            <person name="Battaglia E."/>
            <person name="Haridas S."/>
            <person name="Andreopoulos W."/>
            <person name="Labutti K."/>
            <person name="Pangilinan J."/>
            <person name="Floch G.L."/>
            <person name="Makela M.R."/>
            <person name="Henrissat B."/>
            <person name="Grigoriev I.V."/>
            <person name="Crouch J.A."/>
            <person name="De Vries R.P."/>
            <person name="Sukno S.A."/>
            <person name="Thon M.R."/>
        </authorList>
    </citation>
    <scope>NUCLEOTIDE SEQUENCE</scope>
    <source>
        <strain evidence="1">CBS 102054</strain>
    </source>
</reference>
<proteinExistence type="predicted"/>
<comment type="caution">
    <text evidence="1">The sequence shown here is derived from an EMBL/GenBank/DDBJ whole genome shotgun (WGS) entry which is preliminary data.</text>
</comment>
<protein>
    <submittedName>
        <fullName evidence="1">Uncharacterized protein</fullName>
    </submittedName>
</protein>
<sequence length="268" mass="30680">MASIGFTLFSASKAQNKITTTLGRMSLDSVPVLSQDSANLEEQQPTSRDDFTIFDNGSQERFRPANGDIDVRFEDGTRVTVPELQGTVSVLQERSPNIMGRAIDHNRDYGRLSVTVTREHAFADERLFEVLHLLHPDPDQATEGRYLTTEQIQRYARNLSMDAAIDQLHDPLIYEDRQVLRHIVRLLDIRRQELLHHGISVDENMPNVELPENVYEVDQIAIAGGQTFDYPFLLRAIEAIDTVAQSIWYYDEEEQEENKENIPPELLD</sequence>
<evidence type="ECO:0000313" key="2">
    <source>
        <dbReference type="Proteomes" id="UP001243989"/>
    </source>
</evidence>
<evidence type="ECO:0000313" key="1">
    <source>
        <dbReference type="EMBL" id="KAK1623384.1"/>
    </source>
</evidence>
<dbReference type="RefSeq" id="XP_060439379.1">
    <property type="nucleotide sequence ID" value="XM_060595599.1"/>
</dbReference>
<dbReference type="GeneID" id="85480461"/>
<dbReference type="EMBL" id="JAHMHQ010000029">
    <property type="protein sequence ID" value="KAK1623384.1"/>
    <property type="molecule type" value="Genomic_DNA"/>
</dbReference>
<organism evidence="1 2">
    <name type="scientific">Colletotrichum phormii</name>
    <dbReference type="NCBI Taxonomy" id="359342"/>
    <lineage>
        <taxon>Eukaryota</taxon>
        <taxon>Fungi</taxon>
        <taxon>Dikarya</taxon>
        <taxon>Ascomycota</taxon>
        <taxon>Pezizomycotina</taxon>
        <taxon>Sordariomycetes</taxon>
        <taxon>Hypocreomycetidae</taxon>
        <taxon>Glomerellales</taxon>
        <taxon>Glomerellaceae</taxon>
        <taxon>Colletotrichum</taxon>
        <taxon>Colletotrichum acutatum species complex</taxon>
    </lineage>
</organism>
<dbReference type="Proteomes" id="UP001243989">
    <property type="component" value="Unassembled WGS sequence"/>
</dbReference>
<keyword evidence="2" id="KW-1185">Reference proteome</keyword>
<accession>A0AAJ0E8Z2</accession>
<gene>
    <name evidence="1" type="ORF">BDP81DRAFT_503633</name>
</gene>
<dbReference type="AlphaFoldDB" id="A0AAJ0E8Z2"/>